<comment type="caution">
    <text evidence="5">The sequence shown here is derived from an EMBL/GenBank/DDBJ whole genome shotgun (WGS) entry which is preliminary data.</text>
</comment>
<dbReference type="PANTHER" id="PTHR30408:SF12">
    <property type="entry name" value="TYPE I RESTRICTION ENZYME MJAVIII SPECIFICITY SUBUNIT"/>
    <property type="match status" value="1"/>
</dbReference>
<evidence type="ECO:0000256" key="2">
    <source>
        <dbReference type="ARBA" id="ARBA00022747"/>
    </source>
</evidence>
<name>A0ABS1LPI5_9MICO</name>
<dbReference type="InterPro" id="IPR000055">
    <property type="entry name" value="Restrct_endonuc_typeI_TRD"/>
</dbReference>
<reference evidence="5 6" key="1">
    <citation type="journal article" date="2021" name="Arch. Microbiol.">
        <title>Myceligenerans indicum sp. nov., an actinobacterium isolated from mangrove sediment of Sundarbans, India.</title>
        <authorList>
            <person name="Asha K."/>
            <person name="Bhadury P."/>
        </authorList>
    </citation>
    <scope>NUCLEOTIDE SEQUENCE [LARGE SCALE GENOMIC DNA]</scope>
    <source>
        <strain evidence="5 6">I2</strain>
    </source>
</reference>
<organism evidence="5 6">
    <name type="scientific">Myceligenerans indicum</name>
    <dbReference type="NCBI Taxonomy" id="2593663"/>
    <lineage>
        <taxon>Bacteria</taxon>
        <taxon>Bacillati</taxon>
        <taxon>Actinomycetota</taxon>
        <taxon>Actinomycetes</taxon>
        <taxon>Micrococcales</taxon>
        <taxon>Promicromonosporaceae</taxon>
        <taxon>Myceligenerans</taxon>
    </lineage>
</organism>
<dbReference type="EMBL" id="JABBYC010000045">
    <property type="protein sequence ID" value="MBL0888147.1"/>
    <property type="molecule type" value="Genomic_DNA"/>
</dbReference>
<comment type="similarity">
    <text evidence="1">Belongs to the type-I restriction system S methylase family.</text>
</comment>
<dbReference type="Gene3D" id="3.90.220.20">
    <property type="entry name" value="DNA methylase specificity domains"/>
    <property type="match status" value="2"/>
</dbReference>
<keyword evidence="2" id="KW-0680">Restriction system</keyword>
<proteinExistence type="inferred from homology"/>
<protein>
    <submittedName>
        <fullName evidence="5">Restriction endonuclease</fullName>
    </submittedName>
</protein>
<evidence type="ECO:0000313" key="6">
    <source>
        <dbReference type="Proteomes" id="UP000675409"/>
    </source>
</evidence>
<accession>A0ABS1LPI5</accession>
<evidence type="ECO:0000256" key="1">
    <source>
        <dbReference type="ARBA" id="ARBA00010923"/>
    </source>
</evidence>
<dbReference type="PANTHER" id="PTHR30408">
    <property type="entry name" value="TYPE-1 RESTRICTION ENZYME ECOKI SPECIFICITY PROTEIN"/>
    <property type="match status" value="1"/>
</dbReference>
<gene>
    <name evidence="5" type="ORF">HGK34_17960</name>
</gene>
<keyword evidence="6" id="KW-1185">Reference proteome</keyword>
<dbReference type="Proteomes" id="UP000675409">
    <property type="component" value="Unassembled WGS sequence"/>
</dbReference>
<sequence length="396" mass="42895">MKLGDVADFVGGGTPSKSNPDFYGSGIPWVTPKDMKSWVISTSQIEITKSGLDASSAKIVPAGSVLIVVRSGILKHTLPVALSSVDVSLNQDMKAIVVKPGIDSSYLARLVKASEPTVLGWVRATTADNFPVDNLKRLEFMLPPLDEQRRIAAVLDHVDALRTKRRESIDLIGSVVQSAFQSRFGDPGTWSSSWPMGTIGDMSESVQYGTSAKAGARGAWPMLRMGNVTDDGRLDLSDLKFIDLVDSDLAKYVVRRGDLLFNRTNSKEKVGKAAVVRTDRPLAIAGYLLRVRVKPQHSGEFISAYLRSRHGRAVRRGMAKAAVNQANINAKEMRSITIALPPADLQAAFAADVARVELARSSAERHLAELDTLFASLQSRAFAGELDVSKVVLPNQ</sequence>
<dbReference type="InterPro" id="IPR044946">
    <property type="entry name" value="Restrct_endonuc_typeI_TRD_sf"/>
</dbReference>
<keyword evidence="5" id="KW-0540">Nuclease</keyword>
<evidence type="ECO:0000256" key="3">
    <source>
        <dbReference type="ARBA" id="ARBA00023125"/>
    </source>
</evidence>
<keyword evidence="3" id="KW-0238">DNA-binding</keyword>
<dbReference type="GO" id="GO:0004519">
    <property type="term" value="F:endonuclease activity"/>
    <property type="evidence" value="ECO:0007669"/>
    <property type="project" value="UniProtKB-KW"/>
</dbReference>
<dbReference type="RefSeq" id="WP_201849944.1">
    <property type="nucleotide sequence ID" value="NZ_JABBYC010000045.1"/>
</dbReference>
<evidence type="ECO:0000313" key="5">
    <source>
        <dbReference type="EMBL" id="MBL0888147.1"/>
    </source>
</evidence>
<dbReference type="InterPro" id="IPR052021">
    <property type="entry name" value="Type-I_RS_S_subunit"/>
</dbReference>
<keyword evidence="5" id="KW-0255">Endonuclease</keyword>
<feature type="domain" description="Type I restriction modification DNA specificity" evidence="4">
    <location>
        <begin position="1"/>
        <end position="168"/>
    </location>
</feature>
<keyword evidence="5" id="KW-0378">Hydrolase</keyword>
<dbReference type="SUPFAM" id="SSF116734">
    <property type="entry name" value="DNA methylase specificity domain"/>
    <property type="match status" value="2"/>
</dbReference>
<evidence type="ECO:0000259" key="4">
    <source>
        <dbReference type="Pfam" id="PF01420"/>
    </source>
</evidence>
<dbReference type="CDD" id="cd17524">
    <property type="entry name" value="RMtype1_S_EcoUTORF5051P-TRD2-CR2_like"/>
    <property type="match status" value="1"/>
</dbReference>
<dbReference type="CDD" id="cd17249">
    <property type="entry name" value="RMtype1_S_EcoR124I-TRD2-CR2_like"/>
    <property type="match status" value="1"/>
</dbReference>
<dbReference type="Pfam" id="PF01420">
    <property type="entry name" value="Methylase_S"/>
    <property type="match status" value="1"/>
</dbReference>